<evidence type="ECO:0008006" key="3">
    <source>
        <dbReference type="Google" id="ProtNLM"/>
    </source>
</evidence>
<sequence>MPMGVSGLASRGWMLRQALVGLLGSRAKPEGGMMSYYEYMVVPAPSKAPRVKGIKGTDNRFAHGLSDVMNTHAAQGWEYQRAESLPCENRRGFFTKPATTTHRVLVFRRWVETVDTAFNVASHLRHRDVSQPPEELGADLPRSEDDSPAAGSAKFDTRPVHKPLQAEQGLTAGPRLGSADRSHGGPTPQLGPARPDPDASVHRFPGTDRS</sequence>
<feature type="region of interest" description="Disordered" evidence="1">
    <location>
        <begin position="125"/>
        <end position="210"/>
    </location>
</feature>
<gene>
    <name evidence="2" type="ORF">LCGC14_2510440</name>
</gene>
<dbReference type="AlphaFoldDB" id="A0A0F9AZX7"/>
<dbReference type="EMBL" id="LAZR01040250">
    <property type="protein sequence ID" value="KKL14955.1"/>
    <property type="molecule type" value="Genomic_DNA"/>
</dbReference>
<feature type="compositionally biased region" description="Basic and acidic residues" evidence="1">
    <location>
        <begin position="195"/>
        <end position="210"/>
    </location>
</feature>
<evidence type="ECO:0000256" key="1">
    <source>
        <dbReference type="SAM" id="MobiDB-lite"/>
    </source>
</evidence>
<proteinExistence type="predicted"/>
<comment type="caution">
    <text evidence="2">The sequence shown here is derived from an EMBL/GenBank/DDBJ whole genome shotgun (WGS) entry which is preliminary data.</text>
</comment>
<reference evidence="2" key="1">
    <citation type="journal article" date="2015" name="Nature">
        <title>Complex archaea that bridge the gap between prokaryotes and eukaryotes.</title>
        <authorList>
            <person name="Spang A."/>
            <person name="Saw J.H."/>
            <person name="Jorgensen S.L."/>
            <person name="Zaremba-Niedzwiedzka K."/>
            <person name="Martijn J."/>
            <person name="Lind A.E."/>
            <person name="van Eijk R."/>
            <person name="Schleper C."/>
            <person name="Guy L."/>
            <person name="Ettema T.J."/>
        </authorList>
    </citation>
    <scope>NUCLEOTIDE SEQUENCE</scope>
</reference>
<name>A0A0F9AZX7_9ZZZZ</name>
<evidence type="ECO:0000313" key="2">
    <source>
        <dbReference type="EMBL" id="KKL14955.1"/>
    </source>
</evidence>
<organism evidence="2">
    <name type="scientific">marine sediment metagenome</name>
    <dbReference type="NCBI Taxonomy" id="412755"/>
    <lineage>
        <taxon>unclassified sequences</taxon>
        <taxon>metagenomes</taxon>
        <taxon>ecological metagenomes</taxon>
    </lineage>
</organism>
<protein>
    <recommendedName>
        <fullName evidence="3">DUF4177 domain-containing protein</fullName>
    </recommendedName>
</protein>
<accession>A0A0F9AZX7</accession>